<name>A0A922SYF9_9PLEO</name>
<dbReference type="PRINTS" id="PR00081">
    <property type="entry name" value="GDHRDH"/>
</dbReference>
<dbReference type="Gene3D" id="3.40.50.720">
    <property type="entry name" value="NAD(P)-binding Rossmann-like Domain"/>
    <property type="match status" value="1"/>
</dbReference>
<dbReference type="EC" id="2.3.1.39" evidence="1"/>
<dbReference type="SUPFAM" id="SSF55048">
    <property type="entry name" value="Probable ACP-binding domain of malonyl-CoA ACP transacylase"/>
    <property type="match status" value="1"/>
</dbReference>
<dbReference type="InterPro" id="IPR001227">
    <property type="entry name" value="Ac_transferase_dom_sf"/>
</dbReference>
<dbReference type="CDD" id="cd05233">
    <property type="entry name" value="SDR_c"/>
    <property type="match status" value="1"/>
</dbReference>
<dbReference type="Proteomes" id="UP000249757">
    <property type="component" value="Unassembled WGS sequence"/>
</dbReference>
<dbReference type="Pfam" id="PF20253">
    <property type="entry name" value="DUF6604"/>
    <property type="match status" value="1"/>
</dbReference>
<organism evidence="7 8">
    <name type="scientific">Pyrenophora tritici-repentis</name>
    <dbReference type="NCBI Taxonomy" id="45151"/>
    <lineage>
        <taxon>Eukaryota</taxon>
        <taxon>Fungi</taxon>
        <taxon>Dikarya</taxon>
        <taxon>Ascomycota</taxon>
        <taxon>Pezizomycotina</taxon>
        <taxon>Dothideomycetes</taxon>
        <taxon>Pleosporomycetidae</taxon>
        <taxon>Pleosporales</taxon>
        <taxon>Pleosporineae</taxon>
        <taxon>Pleosporaceae</taxon>
        <taxon>Pyrenophora</taxon>
    </lineage>
</organism>
<dbReference type="GO" id="GO:0006633">
    <property type="term" value="P:fatty acid biosynthetic process"/>
    <property type="evidence" value="ECO:0007669"/>
    <property type="project" value="TreeGrafter"/>
</dbReference>
<dbReference type="InterPro" id="IPR046539">
    <property type="entry name" value="DUF6604"/>
</dbReference>
<proteinExistence type="predicted"/>
<keyword evidence="8" id="KW-1185">Reference proteome</keyword>
<dbReference type="SUPFAM" id="SSF52151">
    <property type="entry name" value="FabD/lysophospholipase-like"/>
    <property type="match status" value="1"/>
</dbReference>
<dbReference type="Gene3D" id="3.40.366.10">
    <property type="entry name" value="Malonyl-Coenzyme A Acyl Carrier Protein, domain 2"/>
    <property type="match status" value="1"/>
</dbReference>
<dbReference type="PANTHER" id="PTHR42681">
    <property type="entry name" value="MALONYL-COA-ACYL CARRIER PROTEIN TRANSACYLASE, MITOCHONDRIAL"/>
    <property type="match status" value="1"/>
</dbReference>
<dbReference type="InterPro" id="IPR014043">
    <property type="entry name" value="Acyl_transferase_dom"/>
</dbReference>
<feature type="domain" description="Malonyl-CoA:ACP transacylase (MAT)" evidence="6">
    <location>
        <begin position="236"/>
        <end position="589"/>
    </location>
</feature>
<protein>
    <recommendedName>
        <fullName evidence="1">[acyl-carrier-protein] S-malonyltransferase</fullName>
        <ecNumber evidence="1">2.3.1.39</ecNumber>
    </recommendedName>
</protein>
<evidence type="ECO:0000259" key="6">
    <source>
        <dbReference type="SMART" id="SM00827"/>
    </source>
</evidence>
<dbReference type="SUPFAM" id="SSF51735">
    <property type="entry name" value="NAD(P)-binding Rossmann-fold domains"/>
    <property type="match status" value="1"/>
</dbReference>
<gene>
    <name evidence="7" type="ORF">Ptr86124_004331</name>
</gene>
<dbReference type="SMART" id="SM00827">
    <property type="entry name" value="PKS_AT"/>
    <property type="match status" value="1"/>
</dbReference>
<dbReference type="Gene3D" id="3.30.70.250">
    <property type="entry name" value="Malonyl-CoA ACP transacylase, ACP-binding"/>
    <property type="match status" value="1"/>
</dbReference>
<keyword evidence="2" id="KW-0808">Transferase</keyword>
<dbReference type="InterPro" id="IPR036291">
    <property type="entry name" value="NAD(P)-bd_dom_sf"/>
</dbReference>
<evidence type="ECO:0000313" key="7">
    <source>
        <dbReference type="EMBL" id="KAI1517394.1"/>
    </source>
</evidence>
<evidence type="ECO:0000313" key="8">
    <source>
        <dbReference type="Proteomes" id="UP000249757"/>
    </source>
</evidence>
<feature type="region of interest" description="Disordered" evidence="5">
    <location>
        <begin position="945"/>
        <end position="967"/>
    </location>
</feature>
<evidence type="ECO:0000256" key="3">
    <source>
        <dbReference type="ARBA" id="ARBA00023315"/>
    </source>
</evidence>
<comment type="catalytic activity">
    <reaction evidence="4">
        <text>holo-[ACP] + malonyl-CoA = malonyl-[ACP] + CoA</text>
        <dbReference type="Rhea" id="RHEA:41792"/>
        <dbReference type="Rhea" id="RHEA-COMP:9623"/>
        <dbReference type="Rhea" id="RHEA-COMP:9685"/>
        <dbReference type="ChEBI" id="CHEBI:57287"/>
        <dbReference type="ChEBI" id="CHEBI:57384"/>
        <dbReference type="ChEBI" id="CHEBI:64479"/>
        <dbReference type="ChEBI" id="CHEBI:78449"/>
        <dbReference type="EC" id="2.3.1.39"/>
    </reaction>
</comment>
<accession>A0A922SYF9</accession>
<keyword evidence="3" id="KW-0012">Acyltransferase</keyword>
<dbReference type="AlphaFoldDB" id="A0A922SYF9"/>
<sequence length="967" mass="108095">MPYELKGRNVLITGGSAGLGELLSITFAKEGANVAINYFNRIEPAQKVQKQCQELGVKAVLIRADITSTSEAKRVVKETIEQLGGLDIILANAGWTRFSEWADLDSMSEEDWDKCWSANVKVPKTLLSEARAKFDANPDGGLMITTGSIAAIGQGGSSMPYAVTKAAQFQLVKCLAVTVGPKIRVNTVLPGLLLTEWGRNYSPEQIKGLKDRAPLKQETFLDDCVAAFVMLAKNTSMTGQGVQRVGMTTPWLEAFPNTAKPILEEIDDTLKLPLTKTIESGTNAELTKTENAQPAIMATSILILRILENDFGFKTDARVDITLGHSLGEFAALVAGGYLTFRDALQMVRKRAEVMSKCSQEAVERDGGEFGMVALVCESEERMQALINGIHEFLAHGSKADSHDHLPAVQQVTIANLNSKNQIVLSGKITRINTLLTNLRQFGGHDPRHVRLKSDAPFHSLLMKPAQETMKRILYKQTEDGRDIVTWPGIMPCISNVSGKPFQDKEQLKDLLARSCAETVQWWKSIKYLHEEEKIMRYVGIGPGKVGRNLVGKEVGMKGAVKGGGVWGITSPKEMEEVVRAVPSETAKPKPDKHITQKSIDDLTSRFSVLEIEELAVEGPDSIEQTKPAATPAPPPKVVYTLETIDEGRWFAMYCLLRDYNSIKAVNIMVWESFCRDHANKSQKADFMSAAATSQAAMQMIKSLVHKFSSFFPEIKDSKSFYIELLRQPAFKEAMRNVKYDDHGPPLVMARVGLFKHSGLATFFETSNMLERYHHQAVFSLRPTTIQPLIESEHIPNDLPSFHALINALEDIAILIDLGIELPAMDNFTQTWYTYLKQQRDDRAKEQKKQKPANLSIEMLLYTDLYIQTQMVFNDKISEKLQDHYFALHEYLIDTGDHLEIPRILRQTSDAKRKPNLKSYLKDEQKTTQIARFIMEDIFCSEREARANAKDPTDTHPDTSLNRKVGD</sequence>
<evidence type="ECO:0000256" key="2">
    <source>
        <dbReference type="ARBA" id="ARBA00022679"/>
    </source>
</evidence>
<dbReference type="InterPro" id="IPR016035">
    <property type="entry name" value="Acyl_Trfase/lysoPLipase"/>
</dbReference>
<feature type="compositionally biased region" description="Polar residues" evidence="5">
    <location>
        <begin position="958"/>
        <end position="967"/>
    </location>
</feature>
<dbReference type="EMBL" id="NRDI02000004">
    <property type="protein sequence ID" value="KAI1517394.1"/>
    <property type="molecule type" value="Genomic_DNA"/>
</dbReference>
<dbReference type="Pfam" id="PF13561">
    <property type="entry name" value="adh_short_C2"/>
    <property type="match status" value="1"/>
</dbReference>
<reference evidence="8" key="1">
    <citation type="journal article" date="2022" name="Microb. Genom.">
        <title>A global pangenome for the wheat fungal pathogen Pyrenophora tritici-repentis and prediction of effector protein structural homology.</title>
        <authorList>
            <person name="Moolhuijzen P.M."/>
            <person name="See P.T."/>
            <person name="Shi G."/>
            <person name="Powell H.R."/>
            <person name="Cockram J."/>
            <person name="Jorgensen L.N."/>
            <person name="Benslimane H."/>
            <person name="Strelkov S.E."/>
            <person name="Turner J."/>
            <person name="Liu Z."/>
            <person name="Moffat C.S."/>
        </authorList>
    </citation>
    <scope>NUCLEOTIDE SEQUENCE [LARGE SCALE GENOMIC DNA]</scope>
</reference>
<evidence type="ECO:0000256" key="1">
    <source>
        <dbReference type="ARBA" id="ARBA00013258"/>
    </source>
</evidence>
<dbReference type="GO" id="GO:0005739">
    <property type="term" value="C:mitochondrion"/>
    <property type="evidence" value="ECO:0007669"/>
    <property type="project" value="TreeGrafter"/>
</dbReference>
<dbReference type="InterPro" id="IPR050858">
    <property type="entry name" value="Mal-CoA-ACP_Trans/PKS_FabD"/>
</dbReference>
<dbReference type="InterPro" id="IPR016036">
    <property type="entry name" value="Malonyl_transacylase_ACP-bd"/>
</dbReference>
<dbReference type="PANTHER" id="PTHR42681:SF1">
    <property type="entry name" value="MALONYL-COA-ACYL CARRIER PROTEIN TRANSACYLASE, MITOCHONDRIAL"/>
    <property type="match status" value="1"/>
</dbReference>
<evidence type="ECO:0000256" key="5">
    <source>
        <dbReference type="SAM" id="MobiDB-lite"/>
    </source>
</evidence>
<dbReference type="GO" id="GO:0004314">
    <property type="term" value="F:[acyl-carrier-protein] S-malonyltransferase activity"/>
    <property type="evidence" value="ECO:0007669"/>
    <property type="project" value="UniProtKB-EC"/>
</dbReference>
<dbReference type="InterPro" id="IPR002347">
    <property type="entry name" value="SDR_fam"/>
</dbReference>
<feature type="compositionally biased region" description="Basic and acidic residues" evidence="5">
    <location>
        <begin position="945"/>
        <end position="957"/>
    </location>
</feature>
<evidence type="ECO:0000256" key="4">
    <source>
        <dbReference type="ARBA" id="ARBA00048462"/>
    </source>
</evidence>
<comment type="caution">
    <text evidence="7">The sequence shown here is derived from an EMBL/GenBank/DDBJ whole genome shotgun (WGS) entry which is preliminary data.</text>
</comment>